<dbReference type="SMART" id="SM00174">
    <property type="entry name" value="RHO"/>
    <property type="match status" value="1"/>
</dbReference>
<proteinExistence type="predicted"/>
<evidence type="ECO:0000256" key="2">
    <source>
        <dbReference type="ARBA" id="ARBA00023134"/>
    </source>
</evidence>
<dbReference type="GeneID" id="117645675"/>
<gene>
    <name evidence="4" type="primary">LOC117645675</name>
</gene>
<sequence length="190" mass="21010">MPRSIIRAKLAVVGDCAVGKTALTKSFLTDGRDYPKNYEMTFGVELSTKMVPIPDTNDAVELLIYDSAGLPFYEPLLSKYWNGANMFIVVLDVTSPSSVRSVPTWVSMVRGQAAVRADATKGVLVANKADLESRRVIGTSEGRELASSLQLEYFEVSAKENKGVTVPFEVLALYWHRVFVEKVESFHLIT</sequence>
<evidence type="ECO:0000313" key="4">
    <source>
        <dbReference type="RefSeq" id="XP_034241881.1"/>
    </source>
</evidence>
<dbReference type="NCBIfam" id="TIGR00231">
    <property type="entry name" value="small_GTP"/>
    <property type="match status" value="1"/>
</dbReference>
<dbReference type="PROSITE" id="PS51419">
    <property type="entry name" value="RAB"/>
    <property type="match status" value="1"/>
</dbReference>
<dbReference type="Proteomes" id="UP000515158">
    <property type="component" value="Unplaced"/>
</dbReference>
<dbReference type="PRINTS" id="PR00449">
    <property type="entry name" value="RASTRNSFRMNG"/>
</dbReference>
<accession>A0A6P8YX81</accession>
<dbReference type="Pfam" id="PF00071">
    <property type="entry name" value="Ras"/>
    <property type="match status" value="1"/>
</dbReference>
<dbReference type="SUPFAM" id="SSF52540">
    <property type="entry name" value="P-loop containing nucleoside triphosphate hydrolases"/>
    <property type="match status" value="1"/>
</dbReference>
<dbReference type="InterPro" id="IPR050227">
    <property type="entry name" value="Rab"/>
</dbReference>
<dbReference type="RefSeq" id="XP_034241881.1">
    <property type="nucleotide sequence ID" value="XM_034385990.1"/>
</dbReference>
<organism evidence="4">
    <name type="scientific">Thrips palmi</name>
    <name type="common">Melon thrips</name>
    <dbReference type="NCBI Taxonomy" id="161013"/>
    <lineage>
        <taxon>Eukaryota</taxon>
        <taxon>Metazoa</taxon>
        <taxon>Ecdysozoa</taxon>
        <taxon>Arthropoda</taxon>
        <taxon>Hexapoda</taxon>
        <taxon>Insecta</taxon>
        <taxon>Pterygota</taxon>
        <taxon>Neoptera</taxon>
        <taxon>Paraneoptera</taxon>
        <taxon>Thysanoptera</taxon>
        <taxon>Terebrantia</taxon>
        <taxon>Thripoidea</taxon>
        <taxon>Thripidae</taxon>
        <taxon>Thrips</taxon>
    </lineage>
</organism>
<evidence type="ECO:0000256" key="1">
    <source>
        <dbReference type="ARBA" id="ARBA00022741"/>
    </source>
</evidence>
<dbReference type="FunFam" id="3.40.50.300:FF:001447">
    <property type="entry name" value="Ras-related protein Rab-1B"/>
    <property type="match status" value="1"/>
</dbReference>
<dbReference type="SMART" id="SM00175">
    <property type="entry name" value="RAB"/>
    <property type="match status" value="1"/>
</dbReference>
<reference evidence="4" key="1">
    <citation type="submission" date="2025-08" db="UniProtKB">
        <authorList>
            <consortium name="RefSeq"/>
        </authorList>
    </citation>
    <scope>IDENTIFICATION</scope>
    <source>
        <tissue evidence="4">Total insect</tissue>
    </source>
</reference>
<dbReference type="PANTHER" id="PTHR47977">
    <property type="entry name" value="RAS-RELATED PROTEIN RAB"/>
    <property type="match status" value="1"/>
</dbReference>
<evidence type="ECO:0000313" key="3">
    <source>
        <dbReference type="Proteomes" id="UP000515158"/>
    </source>
</evidence>
<dbReference type="InterPro" id="IPR001806">
    <property type="entry name" value="Small_GTPase"/>
</dbReference>
<keyword evidence="1" id="KW-0547">Nucleotide-binding</keyword>
<name>A0A6P8YX81_THRPL</name>
<dbReference type="InterPro" id="IPR027417">
    <property type="entry name" value="P-loop_NTPase"/>
</dbReference>
<dbReference type="Gene3D" id="3.40.50.300">
    <property type="entry name" value="P-loop containing nucleotide triphosphate hydrolases"/>
    <property type="match status" value="1"/>
</dbReference>
<dbReference type="PROSITE" id="PS51421">
    <property type="entry name" value="RAS"/>
    <property type="match status" value="1"/>
</dbReference>
<dbReference type="InterPro" id="IPR005225">
    <property type="entry name" value="Small_GTP-bd"/>
</dbReference>
<keyword evidence="3" id="KW-1185">Reference proteome</keyword>
<dbReference type="InParanoid" id="A0A6P8YX81"/>
<dbReference type="GO" id="GO:0003924">
    <property type="term" value="F:GTPase activity"/>
    <property type="evidence" value="ECO:0007669"/>
    <property type="project" value="InterPro"/>
</dbReference>
<protein>
    <submittedName>
        <fullName evidence="4">Intraflagellar transport protein 27 homolog</fullName>
    </submittedName>
</protein>
<dbReference type="KEGG" id="tpal:117645675"/>
<dbReference type="SMART" id="SM00173">
    <property type="entry name" value="RAS"/>
    <property type="match status" value="1"/>
</dbReference>
<dbReference type="OrthoDB" id="265044at2759"/>
<dbReference type="GO" id="GO:0005525">
    <property type="term" value="F:GTP binding"/>
    <property type="evidence" value="ECO:0007669"/>
    <property type="project" value="UniProtKB-KW"/>
</dbReference>
<keyword evidence="2" id="KW-0342">GTP-binding</keyword>
<dbReference type="AlphaFoldDB" id="A0A6P8YX81"/>